<dbReference type="PANTHER" id="PTHR43900">
    <property type="entry name" value="GLUTATHIONE S-TRANSFERASE RHO"/>
    <property type="match status" value="1"/>
</dbReference>
<evidence type="ECO:0000259" key="4">
    <source>
        <dbReference type="PROSITE" id="PS50405"/>
    </source>
</evidence>
<name>A0A9X2X7H5_9HYPH</name>
<dbReference type="RefSeq" id="WP_261514292.1">
    <property type="nucleotide sequence ID" value="NZ_JAODNV010000005.1"/>
</dbReference>
<dbReference type="SUPFAM" id="SSF52833">
    <property type="entry name" value="Thioredoxin-like"/>
    <property type="match status" value="1"/>
</dbReference>
<dbReference type="AlphaFoldDB" id="A0A9X2X7H5"/>
<evidence type="ECO:0000256" key="2">
    <source>
        <dbReference type="ARBA" id="ARBA00022679"/>
    </source>
</evidence>
<dbReference type="CDD" id="cd00299">
    <property type="entry name" value="GST_C_family"/>
    <property type="match status" value="1"/>
</dbReference>
<dbReference type="PANTHER" id="PTHR43900:SF3">
    <property type="entry name" value="GLUTATHIONE S-TRANSFERASE RHO"/>
    <property type="match status" value="1"/>
</dbReference>
<dbReference type="EC" id="2.5.1.18" evidence="1"/>
<evidence type="ECO:0000313" key="5">
    <source>
        <dbReference type="EMBL" id="MCT8989504.1"/>
    </source>
</evidence>
<proteinExistence type="predicted"/>
<dbReference type="GO" id="GO:0005737">
    <property type="term" value="C:cytoplasm"/>
    <property type="evidence" value="ECO:0007669"/>
    <property type="project" value="TreeGrafter"/>
</dbReference>
<accession>A0A9X2X7H5</accession>
<keyword evidence="6" id="KW-1185">Reference proteome</keyword>
<dbReference type="SUPFAM" id="SSF47616">
    <property type="entry name" value="GST C-terminal domain-like"/>
    <property type="match status" value="1"/>
</dbReference>
<dbReference type="SFLD" id="SFLDG00358">
    <property type="entry name" value="Main_(cytGST)"/>
    <property type="match status" value="1"/>
</dbReference>
<reference evidence="5" key="1">
    <citation type="submission" date="2022-08" db="EMBL/GenBank/DDBJ databases">
        <title>Chelativorans sichuanense sp. nov., a paraffin oil-degrading bacterium isolated from a mixture of oil-based drill cuttings and paddy soil.</title>
        <authorList>
            <person name="Yu J."/>
            <person name="Liu H."/>
            <person name="Chen Q."/>
        </authorList>
    </citation>
    <scope>NUCLEOTIDE SEQUENCE</scope>
    <source>
        <strain evidence="5">SCAU 2101</strain>
    </source>
</reference>
<dbReference type="InterPro" id="IPR010987">
    <property type="entry name" value="Glutathione-S-Trfase_C-like"/>
</dbReference>
<dbReference type="InterPro" id="IPR004046">
    <property type="entry name" value="GST_C"/>
</dbReference>
<dbReference type="Proteomes" id="UP001149009">
    <property type="component" value="Unassembled WGS sequence"/>
</dbReference>
<keyword evidence="2" id="KW-0808">Transferase</keyword>
<dbReference type="Gene3D" id="1.20.1050.10">
    <property type="match status" value="1"/>
</dbReference>
<feature type="domain" description="GST N-terminal" evidence="3">
    <location>
        <begin position="3"/>
        <end position="84"/>
    </location>
</feature>
<protein>
    <recommendedName>
        <fullName evidence="1">glutathione transferase</fullName>
        <ecNumber evidence="1">2.5.1.18</ecNumber>
    </recommendedName>
</protein>
<feature type="domain" description="GST C-terminal" evidence="4">
    <location>
        <begin position="89"/>
        <end position="213"/>
    </location>
</feature>
<organism evidence="5 6">
    <name type="scientific">Chelativorans petroleitrophicus</name>
    <dbReference type="NCBI Taxonomy" id="2975484"/>
    <lineage>
        <taxon>Bacteria</taxon>
        <taxon>Pseudomonadati</taxon>
        <taxon>Pseudomonadota</taxon>
        <taxon>Alphaproteobacteria</taxon>
        <taxon>Hyphomicrobiales</taxon>
        <taxon>Phyllobacteriaceae</taxon>
        <taxon>Chelativorans</taxon>
    </lineage>
</organism>
<dbReference type="SFLD" id="SFLDS00019">
    <property type="entry name" value="Glutathione_Transferase_(cytos"/>
    <property type="match status" value="1"/>
</dbReference>
<dbReference type="Gene3D" id="3.40.30.10">
    <property type="entry name" value="Glutaredoxin"/>
    <property type="match status" value="1"/>
</dbReference>
<dbReference type="InterPro" id="IPR040079">
    <property type="entry name" value="Glutathione_S-Trfase"/>
</dbReference>
<dbReference type="Pfam" id="PF13417">
    <property type="entry name" value="GST_N_3"/>
    <property type="match status" value="1"/>
</dbReference>
<dbReference type="GO" id="GO:0043295">
    <property type="term" value="F:glutathione binding"/>
    <property type="evidence" value="ECO:0007669"/>
    <property type="project" value="TreeGrafter"/>
</dbReference>
<dbReference type="PROSITE" id="PS50404">
    <property type="entry name" value="GST_NTER"/>
    <property type="match status" value="1"/>
</dbReference>
<dbReference type="EMBL" id="JAODNV010000005">
    <property type="protein sequence ID" value="MCT8989504.1"/>
    <property type="molecule type" value="Genomic_DNA"/>
</dbReference>
<dbReference type="InterPro" id="IPR004045">
    <property type="entry name" value="Glutathione_S-Trfase_N"/>
</dbReference>
<dbReference type="PROSITE" id="PS50405">
    <property type="entry name" value="GST_CTER"/>
    <property type="match status" value="1"/>
</dbReference>
<evidence type="ECO:0000256" key="1">
    <source>
        <dbReference type="ARBA" id="ARBA00012452"/>
    </source>
</evidence>
<gene>
    <name evidence="5" type="ORF">NYR54_04220</name>
</gene>
<dbReference type="InterPro" id="IPR036249">
    <property type="entry name" value="Thioredoxin-like_sf"/>
</dbReference>
<sequence>MTGKPRLFGADYSVYVRIVRLALIEKGVDHELVPVDVFAPEGLPGWYLDLQPFGRIPAFAHGDFRLFETTAITRYVDEAFAGPTLQPKEVKLRARMNQIVAVLDAYAYRTLVWDIYVETVSKPKRGAAVDEAKVAAALPRAATCLAALTRLKTEGPWLCGEQLTLADLHAAPILAYFVKAPQGLALLEQNPQLMDWWRRVSGRQSFKDTELLS</sequence>
<dbReference type="InterPro" id="IPR036282">
    <property type="entry name" value="Glutathione-S-Trfase_C_sf"/>
</dbReference>
<comment type="caution">
    <text evidence="5">The sequence shown here is derived from an EMBL/GenBank/DDBJ whole genome shotgun (WGS) entry which is preliminary data.</text>
</comment>
<evidence type="ECO:0000259" key="3">
    <source>
        <dbReference type="PROSITE" id="PS50404"/>
    </source>
</evidence>
<dbReference type="Pfam" id="PF00043">
    <property type="entry name" value="GST_C"/>
    <property type="match status" value="1"/>
</dbReference>
<dbReference type="GO" id="GO:0004364">
    <property type="term" value="F:glutathione transferase activity"/>
    <property type="evidence" value="ECO:0007669"/>
    <property type="project" value="UniProtKB-EC"/>
</dbReference>
<evidence type="ECO:0000313" key="6">
    <source>
        <dbReference type="Proteomes" id="UP001149009"/>
    </source>
</evidence>